<sequence length="142" mass="15801">MADSKINDLVTSKAKTPTIPTQPSKRKETSDSPTPTSPTKKARQIKTKKSSSEVRESSNEASTKQSTPMPFTDEDRKLISDLEAKVNSSISWGAPESRLVEALAHKHKNSAKEVHREYNDLMGRSLKHITNKLTVLKRQGKC</sequence>
<organism evidence="2 3">
    <name type="scientific">Rhizophlyctis rosea</name>
    <dbReference type="NCBI Taxonomy" id="64517"/>
    <lineage>
        <taxon>Eukaryota</taxon>
        <taxon>Fungi</taxon>
        <taxon>Fungi incertae sedis</taxon>
        <taxon>Chytridiomycota</taxon>
        <taxon>Chytridiomycota incertae sedis</taxon>
        <taxon>Chytridiomycetes</taxon>
        <taxon>Rhizophlyctidales</taxon>
        <taxon>Rhizophlyctidaceae</taxon>
        <taxon>Rhizophlyctis</taxon>
    </lineage>
</organism>
<evidence type="ECO:0000256" key="1">
    <source>
        <dbReference type="SAM" id="MobiDB-lite"/>
    </source>
</evidence>
<feature type="region of interest" description="Disordered" evidence="1">
    <location>
        <begin position="1"/>
        <end position="73"/>
    </location>
</feature>
<dbReference type="Proteomes" id="UP001212841">
    <property type="component" value="Unassembled WGS sequence"/>
</dbReference>
<gene>
    <name evidence="2" type="ORF">HK097_000809</name>
</gene>
<accession>A0AAD5S7E2</accession>
<feature type="compositionally biased region" description="Polar residues" evidence="1">
    <location>
        <begin position="59"/>
        <end position="69"/>
    </location>
</feature>
<dbReference type="EMBL" id="JADGJD010001156">
    <property type="protein sequence ID" value="KAJ3046493.1"/>
    <property type="molecule type" value="Genomic_DNA"/>
</dbReference>
<protein>
    <recommendedName>
        <fullName evidence="4">Myb-like domain-containing protein</fullName>
    </recommendedName>
</protein>
<evidence type="ECO:0000313" key="3">
    <source>
        <dbReference type="Proteomes" id="UP001212841"/>
    </source>
</evidence>
<feature type="compositionally biased region" description="Polar residues" evidence="1">
    <location>
        <begin position="9"/>
        <end position="23"/>
    </location>
</feature>
<dbReference type="AlphaFoldDB" id="A0AAD5S7E2"/>
<evidence type="ECO:0008006" key="4">
    <source>
        <dbReference type="Google" id="ProtNLM"/>
    </source>
</evidence>
<reference evidence="2" key="1">
    <citation type="submission" date="2020-05" db="EMBL/GenBank/DDBJ databases">
        <title>Phylogenomic resolution of chytrid fungi.</title>
        <authorList>
            <person name="Stajich J.E."/>
            <person name="Amses K."/>
            <person name="Simmons R."/>
            <person name="Seto K."/>
            <person name="Myers J."/>
            <person name="Bonds A."/>
            <person name="Quandt C.A."/>
            <person name="Barry K."/>
            <person name="Liu P."/>
            <person name="Grigoriev I."/>
            <person name="Longcore J.E."/>
            <person name="James T.Y."/>
        </authorList>
    </citation>
    <scope>NUCLEOTIDE SEQUENCE</scope>
    <source>
        <strain evidence="2">JEL0318</strain>
    </source>
</reference>
<name>A0AAD5S7E2_9FUNG</name>
<feature type="compositionally biased region" description="Basic residues" evidence="1">
    <location>
        <begin position="40"/>
        <end position="49"/>
    </location>
</feature>
<proteinExistence type="predicted"/>
<comment type="caution">
    <text evidence="2">The sequence shown here is derived from an EMBL/GenBank/DDBJ whole genome shotgun (WGS) entry which is preliminary data.</text>
</comment>
<keyword evidence="3" id="KW-1185">Reference proteome</keyword>
<evidence type="ECO:0000313" key="2">
    <source>
        <dbReference type="EMBL" id="KAJ3046493.1"/>
    </source>
</evidence>